<dbReference type="Gene3D" id="3.40.50.720">
    <property type="entry name" value="NAD(P)-binding Rossmann-like Domain"/>
    <property type="match status" value="1"/>
</dbReference>
<proteinExistence type="predicted"/>
<comment type="pathway">
    <text evidence="1">Metabolic intermediate biosynthesis; chorismate biosynthesis; chorismate from D-erythrose 4-phosphate and phosphoenolpyruvate: step 4/7.</text>
</comment>
<dbReference type="RefSeq" id="WP_068748671.1">
    <property type="nucleotide sequence ID" value="NZ_LOHZ01000033.1"/>
</dbReference>
<dbReference type="GO" id="GO:0019632">
    <property type="term" value="P:shikimate metabolic process"/>
    <property type="evidence" value="ECO:0007669"/>
    <property type="project" value="TreeGrafter"/>
</dbReference>
<dbReference type="Pfam" id="PF01488">
    <property type="entry name" value="Shikimate_DH"/>
    <property type="match status" value="1"/>
</dbReference>
<dbReference type="AlphaFoldDB" id="A0A162MEW6"/>
<dbReference type="EC" id="1.1.1.25" evidence="2"/>
<dbReference type="InterPro" id="IPR046346">
    <property type="entry name" value="Aminoacid_DH-like_N_sf"/>
</dbReference>
<sequence length="294" mass="32460">MGNFDIKNLPELAVIGWPLLKTFSPPMQNAALKELQIPWRYEPIPVPQEELKEFFHLASQKMVGFNVTMPHKGDAYKFCDTVDDFAQKSLSVNTVVFERKDGKTLIKGYNTDAPGLLKSLSKRAKEDFKSDVAVIFGAGGAAAGCAAALAFSGTTRIALVNRNVEKAKNMADNLKTKFDGVEFLALGVEEKEKISETLKDSQLIVSCIPEKGAYLYEEFLQTTGKTGKIYCDLSYGENPGRLFKKAAKEGFITVSGLEVLLWQGVFAFEIFTGKKAPADVMRKALESIAGSWWF</sequence>
<feature type="domain" description="Quinate/shikimate 5-dehydrogenase/glutamyl-tRNA reductase" evidence="5">
    <location>
        <begin position="120"/>
        <end position="225"/>
    </location>
</feature>
<feature type="domain" description="SDH C-terminal" evidence="7">
    <location>
        <begin position="256"/>
        <end position="286"/>
    </location>
</feature>
<dbReference type="Gene3D" id="3.40.50.10860">
    <property type="entry name" value="Leucine Dehydrogenase, chain A, domain 1"/>
    <property type="match status" value="1"/>
</dbReference>
<dbReference type="EMBL" id="LOHZ01000033">
    <property type="protein sequence ID" value="KYO65516.1"/>
    <property type="molecule type" value="Genomic_DNA"/>
</dbReference>
<keyword evidence="9" id="KW-1185">Reference proteome</keyword>
<dbReference type="Proteomes" id="UP000075737">
    <property type="component" value="Unassembled WGS sequence"/>
</dbReference>
<dbReference type="GO" id="GO:0004764">
    <property type="term" value="F:shikimate 3-dehydrogenase (NADP+) activity"/>
    <property type="evidence" value="ECO:0007669"/>
    <property type="project" value="UniProtKB-EC"/>
</dbReference>
<dbReference type="Pfam" id="PF18317">
    <property type="entry name" value="SDH_C"/>
    <property type="match status" value="1"/>
</dbReference>
<dbReference type="SUPFAM" id="SSF53223">
    <property type="entry name" value="Aminoacid dehydrogenase-like, N-terminal domain"/>
    <property type="match status" value="1"/>
</dbReference>
<dbReference type="GO" id="GO:0009423">
    <property type="term" value="P:chorismate biosynthetic process"/>
    <property type="evidence" value="ECO:0007669"/>
    <property type="project" value="UniProtKB-UniPathway"/>
</dbReference>
<gene>
    <name evidence="8" type="primary">aroE</name>
    <name evidence="8" type="ORF">ATZ99_15520</name>
</gene>
<evidence type="ECO:0000256" key="3">
    <source>
        <dbReference type="ARBA" id="ARBA00023141"/>
    </source>
</evidence>
<dbReference type="GO" id="GO:0009073">
    <property type="term" value="P:aromatic amino acid family biosynthetic process"/>
    <property type="evidence" value="ECO:0007669"/>
    <property type="project" value="UniProtKB-KW"/>
</dbReference>
<accession>A0A162MEW6</accession>
<dbReference type="PANTHER" id="PTHR21089">
    <property type="entry name" value="SHIKIMATE DEHYDROGENASE"/>
    <property type="match status" value="1"/>
</dbReference>
<comment type="caution">
    <text evidence="8">The sequence shown here is derived from an EMBL/GenBank/DDBJ whole genome shotgun (WGS) entry which is preliminary data.</text>
</comment>
<dbReference type="OrthoDB" id="9792692at2"/>
<dbReference type="InterPro" id="IPR041121">
    <property type="entry name" value="SDH_C"/>
</dbReference>
<dbReference type="SUPFAM" id="SSF51735">
    <property type="entry name" value="NAD(P)-binding Rossmann-fold domains"/>
    <property type="match status" value="1"/>
</dbReference>
<dbReference type="InterPro" id="IPR006151">
    <property type="entry name" value="Shikm_DH/Glu-tRNA_Rdtase"/>
</dbReference>
<keyword evidence="3" id="KW-0057">Aromatic amino acid biosynthesis</keyword>
<name>A0A162MEW6_9FIRM</name>
<keyword evidence="3" id="KW-0028">Amino-acid biosynthesis</keyword>
<dbReference type="UniPathway" id="UPA00053">
    <property type="reaction ID" value="UER00087"/>
</dbReference>
<feature type="domain" description="Shikimate dehydrogenase substrate binding N-terminal" evidence="6">
    <location>
        <begin position="14"/>
        <end position="95"/>
    </location>
</feature>
<dbReference type="InterPro" id="IPR036291">
    <property type="entry name" value="NAD(P)-bd_dom_sf"/>
</dbReference>
<organism evidence="8 9">
    <name type="scientific">Thermovenabulum gondwanense</name>
    <dbReference type="NCBI Taxonomy" id="520767"/>
    <lineage>
        <taxon>Bacteria</taxon>
        <taxon>Bacillati</taxon>
        <taxon>Bacillota</taxon>
        <taxon>Clostridia</taxon>
        <taxon>Thermosediminibacterales</taxon>
        <taxon>Thermosediminibacteraceae</taxon>
        <taxon>Thermovenabulum</taxon>
    </lineage>
</organism>
<evidence type="ECO:0000256" key="1">
    <source>
        <dbReference type="ARBA" id="ARBA00004871"/>
    </source>
</evidence>
<evidence type="ECO:0000313" key="8">
    <source>
        <dbReference type="EMBL" id="KYO65516.1"/>
    </source>
</evidence>
<evidence type="ECO:0000313" key="9">
    <source>
        <dbReference type="Proteomes" id="UP000075737"/>
    </source>
</evidence>
<reference evidence="8 9" key="1">
    <citation type="submission" date="2015-12" db="EMBL/GenBank/DDBJ databases">
        <title>Draft genome of Thermovenabulum gondwanense isolated from a red thermophilic microbial mat colonisisng an outflow channel of a bore well.</title>
        <authorList>
            <person name="Patel B.K."/>
        </authorList>
    </citation>
    <scope>NUCLEOTIDE SEQUENCE [LARGE SCALE GENOMIC DNA]</scope>
    <source>
        <strain evidence="8 9">R270</strain>
    </source>
</reference>
<dbReference type="PANTHER" id="PTHR21089:SF1">
    <property type="entry name" value="BIFUNCTIONAL 3-DEHYDROQUINATE DEHYDRATASE_SHIKIMATE DEHYDROGENASE, CHLOROPLASTIC"/>
    <property type="match status" value="1"/>
</dbReference>
<dbReference type="InterPro" id="IPR013708">
    <property type="entry name" value="Shikimate_DH-bd_N"/>
</dbReference>
<comment type="catalytic activity">
    <reaction evidence="4">
        <text>shikimate + NADP(+) = 3-dehydroshikimate + NADPH + H(+)</text>
        <dbReference type="Rhea" id="RHEA:17737"/>
        <dbReference type="ChEBI" id="CHEBI:15378"/>
        <dbReference type="ChEBI" id="CHEBI:16630"/>
        <dbReference type="ChEBI" id="CHEBI:36208"/>
        <dbReference type="ChEBI" id="CHEBI:57783"/>
        <dbReference type="ChEBI" id="CHEBI:58349"/>
        <dbReference type="EC" id="1.1.1.25"/>
    </reaction>
</comment>
<evidence type="ECO:0000259" key="6">
    <source>
        <dbReference type="Pfam" id="PF08501"/>
    </source>
</evidence>
<keyword evidence="8" id="KW-0560">Oxidoreductase</keyword>
<protein>
    <recommendedName>
        <fullName evidence="2">shikimate dehydrogenase (NADP(+))</fullName>
        <ecNumber evidence="2">1.1.1.25</ecNumber>
    </recommendedName>
</protein>
<evidence type="ECO:0000256" key="4">
    <source>
        <dbReference type="ARBA" id="ARBA00049442"/>
    </source>
</evidence>
<evidence type="ECO:0000259" key="7">
    <source>
        <dbReference type="Pfam" id="PF18317"/>
    </source>
</evidence>
<dbReference type="STRING" id="520767.ATZ99_15520"/>
<evidence type="ECO:0000256" key="2">
    <source>
        <dbReference type="ARBA" id="ARBA00012962"/>
    </source>
</evidence>
<evidence type="ECO:0000259" key="5">
    <source>
        <dbReference type="Pfam" id="PF01488"/>
    </source>
</evidence>
<dbReference type="InterPro" id="IPR022893">
    <property type="entry name" value="Shikimate_DH_fam"/>
</dbReference>
<dbReference type="Pfam" id="PF08501">
    <property type="entry name" value="Shikimate_dh_N"/>
    <property type="match status" value="1"/>
</dbReference>